<dbReference type="AlphaFoldDB" id="A0A2W5TPM2"/>
<name>A0A2W5TPM2_9BACT</name>
<dbReference type="InterPro" id="IPR007236">
    <property type="entry name" value="SlyX"/>
</dbReference>
<dbReference type="Proteomes" id="UP000249061">
    <property type="component" value="Unassembled WGS sequence"/>
</dbReference>
<organism evidence="1 2">
    <name type="scientific">Archangium gephyra</name>
    <dbReference type="NCBI Taxonomy" id="48"/>
    <lineage>
        <taxon>Bacteria</taxon>
        <taxon>Pseudomonadati</taxon>
        <taxon>Myxococcota</taxon>
        <taxon>Myxococcia</taxon>
        <taxon>Myxococcales</taxon>
        <taxon>Cystobacterineae</taxon>
        <taxon>Archangiaceae</taxon>
        <taxon>Archangium</taxon>
    </lineage>
</organism>
<dbReference type="Gene3D" id="1.20.5.300">
    <property type="match status" value="1"/>
</dbReference>
<evidence type="ECO:0000313" key="2">
    <source>
        <dbReference type="Proteomes" id="UP000249061"/>
    </source>
</evidence>
<evidence type="ECO:0000313" key="1">
    <source>
        <dbReference type="EMBL" id="PZR17619.1"/>
    </source>
</evidence>
<comment type="caution">
    <text evidence="1">The sequence shown here is derived from an EMBL/GenBank/DDBJ whole genome shotgun (WGS) entry which is preliminary data.</text>
</comment>
<dbReference type="Pfam" id="PF04102">
    <property type="entry name" value="SlyX"/>
    <property type="match status" value="1"/>
</dbReference>
<sequence length="66" mass="7717">MSEHRLSDLEVKCAYLEKTLGELSDVVWRQQRELDAMKDAYKQLRDRVSADPGLVDASRQDRPPHY</sequence>
<evidence type="ECO:0008006" key="3">
    <source>
        <dbReference type="Google" id="ProtNLM"/>
    </source>
</evidence>
<dbReference type="EMBL" id="QFQP01000002">
    <property type="protein sequence ID" value="PZR17619.1"/>
    <property type="molecule type" value="Genomic_DNA"/>
</dbReference>
<gene>
    <name evidence="1" type="ORF">DI536_04715</name>
</gene>
<reference evidence="1 2" key="1">
    <citation type="submission" date="2017-08" db="EMBL/GenBank/DDBJ databases">
        <title>Infants hospitalized years apart are colonized by the same room-sourced microbial strains.</title>
        <authorList>
            <person name="Brooks B."/>
            <person name="Olm M.R."/>
            <person name="Firek B.A."/>
            <person name="Baker R."/>
            <person name="Thomas B.C."/>
            <person name="Morowitz M.J."/>
            <person name="Banfield J.F."/>
        </authorList>
    </citation>
    <scope>NUCLEOTIDE SEQUENCE [LARGE SCALE GENOMIC DNA]</scope>
    <source>
        <strain evidence="1">S2_003_000_R2_14</strain>
    </source>
</reference>
<protein>
    <recommendedName>
        <fullName evidence="3">SlyX protein</fullName>
    </recommendedName>
</protein>
<dbReference type="PANTHER" id="PTHR36508">
    <property type="entry name" value="PROTEIN SLYX"/>
    <property type="match status" value="1"/>
</dbReference>
<accession>A0A2W5TPM2</accession>
<dbReference type="PANTHER" id="PTHR36508:SF1">
    <property type="entry name" value="PROTEIN SLYX"/>
    <property type="match status" value="1"/>
</dbReference>
<proteinExistence type="predicted"/>